<evidence type="ECO:0000313" key="1">
    <source>
        <dbReference type="EMBL" id="JAE00726.1"/>
    </source>
</evidence>
<accession>A0A0A9NKV6</accession>
<proteinExistence type="predicted"/>
<sequence length="85" mass="9694">MLNKLSACKRSYVLGYVEKASHQSWYVPMNPRSYIAPRVSRSELTGTTFITHTGYFTKEAANPPMFAFMSITFLYLFSAIGMVRL</sequence>
<name>A0A0A9NKV6_ARUDO</name>
<protein>
    <submittedName>
        <fullName evidence="1">Uncharacterized protein</fullName>
    </submittedName>
</protein>
<dbReference type="AlphaFoldDB" id="A0A0A9NKV6"/>
<organism evidence="1">
    <name type="scientific">Arundo donax</name>
    <name type="common">Giant reed</name>
    <name type="synonym">Donax arundinaceus</name>
    <dbReference type="NCBI Taxonomy" id="35708"/>
    <lineage>
        <taxon>Eukaryota</taxon>
        <taxon>Viridiplantae</taxon>
        <taxon>Streptophyta</taxon>
        <taxon>Embryophyta</taxon>
        <taxon>Tracheophyta</taxon>
        <taxon>Spermatophyta</taxon>
        <taxon>Magnoliopsida</taxon>
        <taxon>Liliopsida</taxon>
        <taxon>Poales</taxon>
        <taxon>Poaceae</taxon>
        <taxon>PACMAD clade</taxon>
        <taxon>Arundinoideae</taxon>
        <taxon>Arundineae</taxon>
        <taxon>Arundo</taxon>
    </lineage>
</organism>
<reference evidence="1" key="1">
    <citation type="submission" date="2014-09" db="EMBL/GenBank/DDBJ databases">
        <authorList>
            <person name="Magalhaes I.L.F."/>
            <person name="Oliveira U."/>
            <person name="Santos F.R."/>
            <person name="Vidigal T.H.D.A."/>
            <person name="Brescovit A.D."/>
            <person name="Santos A.J."/>
        </authorList>
    </citation>
    <scope>NUCLEOTIDE SEQUENCE</scope>
    <source>
        <tissue evidence="1">Shoot tissue taken approximately 20 cm above the soil surface</tissue>
    </source>
</reference>
<dbReference type="EMBL" id="GBRH01197170">
    <property type="protein sequence ID" value="JAE00726.1"/>
    <property type="molecule type" value="Transcribed_RNA"/>
</dbReference>
<reference evidence="1" key="2">
    <citation type="journal article" date="2015" name="Data Brief">
        <title>Shoot transcriptome of the giant reed, Arundo donax.</title>
        <authorList>
            <person name="Barrero R.A."/>
            <person name="Guerrero F.D."/>
            <person name="Moolhuijzen P."/>
            <person name="Goolsby J.A."/>
            <person name="Tidwell J."/>
            <person name="Bellgard S.E."/>
            <person name="Bellgard M.I."/>
        </authorList>
    </citation>
    <scope>NUCLEOTIDE SEQUENCE</scope>
    <source>
        <tissue evidence="1">Shoot tissue taken approximately 20 cm above the soil surface</tissue>
    </source>
</reference>